<evidence type="ECO:0000256" key="5">
    <source>
        <dbReference type="SAM" id="MobiDB-lite"/>
    </source>
</evidence>
<gene>
    <name evidence="7" type="ORF">CGLO_11030</name>
</gene>
<dbReference type="PRINTS" id="PR01415">
    <property type="entry name" value="ANKYRIN"/>
</dbReference>
<evidence type="ECO:0000313" key="7">
    <source>
        <dbReference type="EMBL" id="EQB49632.1"/>
    </source>
</evidence>
<dbReference type="GO" id="GO:0019706">
    <property type="term" value="F:protein-cysteine S-palmitoyltransferase activity"/>
    <property type="evidence" value="ECO:0007669"/>
    <property type="project" value="UniProtKB-EC"/>
</dbReference>
<dbReference type="InterPro" id="IPR036770">
    <property type="entry name" value="Ankyrin_rpt-contain_sf"/>
</dbReference>
<feature type="region of interest" description="Disordered" evidence="5">
    <location>
        <begin position="226"/>
        <end position="265"/>
    </location>
</feature>
<dbReference type="Pfam" id="PF12796">
    <property type="entry name" value="Ank_2"/>
    <property type="match status" value="1"/>
</dbReference>
<dbReference type="InterPro" id="IPR002110">
    <property type="entry name" value="Ankyrin_rpt"/>
</dbReference>
<dbReference type="STRING" id="1237896.T0K1X0"/>
<dbReference type="EMBL" id="AMYD01002283">
    <property type="protein sequence ID" value="EQB49632.1"/>
    <property type="molecule type" value="Genomic_DNA"/>
</dbReference>
<evidence type="ECO:0000256" key="4">
    <source>
        <dbReference type="PROSITE-ProRule" id="PRU00023"/>
    </source>
</evidence>
<sequence>MPPEILLAIADLLPQAALHALALANKRLYDVINPALYAQSVKDEAPDVTVLAARDGNLDTLKMAASFGGDMNRVYWVPVPTWAKPEEIQSTAPKTGYGVCWATPLHVAAAYGHYDVVKWLLAEGVDIDVPGKLLCGCLNLYEMRQHHGNSSVVWDPHETDLDSVPGMAGTWTSLHLAICRGNQSIARFLVSRGASLNIRFNRIAEIRRTHGVAALFCPESCDSDTTREAHLGPDDIENSPNDHLDDRDPDVREQEDHNHMHAAHTAAASGKKEIFRYLIAKGVNINSLDGSNANVLHYALSESDTDMCKLILDLGVDTNTPIDFSERIMNGNQNVSVVEWAVNHCPGETEVISLSLSHIAERGDSFWKVDKIAGKHMVLSSVFDFGYNSDLKQPRYNKWISQFLQGAIRTCDLSDLDKLKEDLCVFFVKNAITSDGGTDVLDVILDATGSLKTAACGDSRKLDMKKVILPGTSLWDWLVVDEDQDEEQGEGEAVLGDEFGTLMIQALCDLISTDDLNSEYGWGQKRAAAIGAKIHWLLDHGATSPKP</sequence>
<dbReference type="Proteomes" id="UP000015530">
    <property type="component" value="Unassembled WGS sequence"/>
</dbReference>
<keyword evidence="3 4" id="KW-0040">ANK repeat</keyword>
<reference evidence="8" key="1">
    <citation type="journal article" date="2013" name="Mol. Plant Microbe Interact.">
        <title>Global aspects of pacC regulation of pathogenicity genes in Colletotrichum gloeosporioides as revealed by transcriptome analysis.</title>
        <authorList>
            <person name="Alkan N."/>
            <person name="Meng X."/>
            <person name="Friedlander G."/>
            <person name="Reuveni E."/>
            <person name="Sukno S."/>
            <person name="Sherman A."/>
            <person name="Thon M."/>
            <person name="Fluhr R."/>
            <person name="Prusky D."/>
        </authorList>
    </citation>
    <scope>NUCLEOTIDE SEQUENCE [LARGE SCALE GENOMIC DNA]</scope>
    <source>
        <strain evidence="8">Cg-14</strain>
    </source>
</reference>
<feature type="repeat" description="ANK" evidence="4">
    <location>
        <begin position="258"/>
        <end position="290"/>
    </location>
</feature>
<feature type="domain" description="F-box" evidence="6">
    <location>
        <begin position="1"/>
        <end position="41"/>
    </location>
</feature>
<dbReference type="SUPFAM" id="SSF48403">
    <property type="entry name" value="Ankyrin repeat"/>
    <property type="match status" value="1"/>
</dbReference>
<evidence type="ECO:0000256" key="1">
    <source>
        <dbReference type="ARBA" id="ARBA00012210"/>
    </source>
</evidence>
<evidence type="ECO:0000259" key="6">
    <source>
        <dbReference type="PROSITE" id="PS50181"/>
    </source>
</evidence>
<evidence type="ECO:0000313" key="8">
    <source>
        <dbReference type="Proteomes" id="UP000015530"/>
    </source>
</evidence>
<dbReference type="InterPro" id="IPR001810">
    <property type="entry name" value="F-box_dom"/>
</dbReference>
<dbReference type="PANTHER" id="PTHR24161">
    <property type="entry name" value="ANK_REP_REGION DOMAIN-CONTAINING PROTEIN-RELATED"/>
    <property type="match status" value="1"/>
</dbReference>
<dbReference type="PROSITE" id="PS50088">
    <property type="entry name" value="ANK_REPEAT"/>
    <property type="match status" value="3"/>
</dbReference>
<dbReference type="Pfam" id="PF00023">
    <property type="entry name" value="Ank"/>
    <property type="match status" value="2"/>
</dbReference>
<dbReference type="EC" id="2.3.1.225" evidence="1"/>
<feature type="compositionally biased region" description="Basic and acidic residues" evidence="5">
    <location>
        <begin position="240"/>
        <end position="259"/>
    </location>
</feature>
<organism evidence="7 8">
    <name type="scientific">Colletotrichum gloeosporioides (strain Cg-14)</name>
    <name type="common">Anthracnose fungus</name>
    <name type="synonym">Glomerella cingulata</name>
    <dbReference type="NCBI Taxonomy" id="1237896"/>
    <lineage>
        <taxon>Eukaryota</taxon>
        <taxon>Fungi</taxon>
        <taxon>Dikarya</taxon>
        <taxon>Ascomycota</taxon>
        <taxon>Pezizomycotina</taxon>
        <taxon>Sordariomycetes</taxon>
        <taxon>Hypocreomycetidae</taxon>
        <taxon>Glomerellales</taxon>
        <taxon>Glomerellaceae</taxon>
        <taxon>Colletotrichum</taxon>
        <taxon>Colletotrichum gloeosporioides species complex</taxon>
    </lineage>
</organism>
<comment type="caution">
    <text evidence="7">The sequence shown here is derived from an EMBL/GenBank/DDBJ whole genome shotgun (WGS) entry which is preliminary data.</text>
</comment>
<name>T0K1X0_COLGC</name>
<evidence type="ECO:0000256" key="3">
    <source>
        <dbReference type="ARBA" id="ARBA00023043"/>
    </source>
</evidence>
<accession>T0K1X0</accession>
<proteinExistence type="predicted"/>
<dbReference type="PANTHER" id="PTHR24161:SF85">
    <property type="entry name" value="PALMITOYLTRANSFERASE HIP14"/>
    <property type="match status" value="1"/>
</dbReference>
<dbReference type="AlphaFoldDB" id="T0K1X0"/>
<evidence type="ECO:0000256" key="2">
    <source>
        <dbReference type="ARBA" id="ARBA00022737"/>
    </source>
</evidence>
<feature type="repeat" description="ANK" evidence="4">
    <location>
        <begin position="103"/>
        <end position="132"/>
    </location>
</feature>
<protein>
    <recommendedName>
        <fullName evidence="1">protein S-acyltransferase</fullName>
        <ecNumber evidence="1">2.3.1.225</ecNumber>
    </recommendedName>
</protein>
<dbReference type="PROSITE" id="PS50181">
    <property type="entry name" value="FBOX"/>
    <property type="match status" value="1"/>
</dbReference>
<feature type="repeat" description="ANK" evidence="4">
    <location>
        <begin position="169"/>
        <end position="201"/>
    </location>
</feature>
<keyword evidence="2" id="KW-0677">Repeat</keyword>
<dbReference type="HOGENOM" id="CLU_497825_0_0_1"/>
<dbReference type="Gene3D" id="1.25.40.20">
    <property type="entry name" value="Ankyrin repeat-containing domain"/>
    <property type="match status" value="2"/>
</dbReference>
<dbReference type="SMART" id="SM00248">
    <property type="entry name" value="ANK"/>
    <property type="match status" value="5"/>
</dbReference>
<dbReference type="PROSITE" id="PS50297">
    <property type="entry name" value="ANK_REP_REGION"/>
    <property type="match status" value="3"/>
</dbReference>
<dbReference type="OrthoDB" id="341259at2759"/>